<dbReference type="AlphaFoldDB" id="A0A8H7ZFZ6"/>
<dbReference type="EMBL" id="JAEOAQ010000005">
    <property type="protein sequence ID" value="KAG5418323.1"/>
    <property type="molecule type" value="Genomic_DNA"/>
</dbReference>
<feature type="region of interest" description="Disordered" evidence="1">
    <location>
        <begin position="527"/>
        <end position="587"/>
    </location>
</feature>
<feature type="compositionally biased region" description="Basic and acidic residues" evidence="1">
    <location>
        <begin position="345"/>
        <end position="356"/>
    </location>
</feature>
<feature type="region of interest" description="Disordered" evidence="1">
    <location>
        <begin position="1024"/>
        <end position="1100"/>
    </location>
</feature>
<dbReference type="FunFam" id="1.10.10.60:FF:000431">
    <property type="entry name" value="Set3C deacetylase complex subunit"/>
    <property type="match status" value="1"/>
</dbReference>
<feature type="compositionally biased region" description="Acidic residues" evidence="1">
    <location>
        <begin position="332"/>
        <end position="344"/>
    </location>
</feature>
<dbReference type="InterPro" id="IPR017884">
    <property type="entry name" value="SANT_dom"/>
</dbReference>
<feature type="compositionally biased region" description="Low complexity" evidence="1">
    <location>
        <begin position="1024"/>
        <end position="1039"/>
    </location>
</feature>
<feature type="region of interest" description="Disordered" evidence="1">
    <location>
        <begin position="1"/>
        <end position="218"/>
    </location>
</feature>
<accession>A0A8H7ZFZ6</accession>
<feature type="compositionally biased region" description="Low complexity" evidence="1">
    <location>
        <begin position="207"/>
        <end position="218"/>
    </location>
</feature>
<dbReference type="PROSITE" id="PS51293">
    <property type="entry name" value="SANT"/>
    <property type="match status" value="1"/>
</dbReference>
<organism evidence="3 4">
    <name type="scientific">Candida metapsilosis</name>
    <dbReference type="NCBI Taxonomy" id="273372"/>
    <lineage>
        <taxon>Eukaryota</taxon>
        <taxon>Fungi</taxon>
        <taxon>Dikarya</taxon>
        <taxon>Ascomycota</taxon>
        <taxon>Saccharomycotina</taxon>
        <taxon>Pichiomycetes</taxon>
        <taxon>Debaryomycetaceae</taxon>
        <taxon>Candida/Lodderomyces clade</taxon>
        <taxon>Candida</taxon>
    </lineage>
</organism>
<feature type="region of interest" description="Disordered" evidence="1">
    <location>
        <begin position="925"/>
        <end position="951"/>
    </location>
</feature>
<keyword evidence="4" id="KW-1185">Reference proteome</keyword>
<dbReference type="CDD" id="cd00167">
    <property type="entry name" value="SANT"/>
    <property type="match status" value="1"/>
</dbReference>
<feature type="compositionally biased region" description="Polar residues" evidence="1">
    <location>
        <begin position="83"/>
        <end position="100"/>
    </location>
</feature>
<dbReference type="Proteomes" id="UP000669133">
    <property type="component" value="Unassembled WGS sequence"/>
</dbReference>
<name>A0A8H7ZFZ6_9ASCO</name>
<feature type="compositionally biased region" description="Basic and acidic residues" evidence="1">
    <location>
        <begin position="802"/>
        <end position="812"/>
    </location>
</feature>
<evidence type="ECO:0000313" key="4">
    <source>
        <dbReference type="Proteomes" id="UP000669133"/>
    </source>
</evidence>
<feature type="compositionally biased region" description="Polar residues" evidence="1">
    <location>
        <begin position="364"/>
        <end position="377"/>
    </location>
</feature>
<dbReference type="GeneID" id="93652480"/>
<dbReference type="PANTHER" id="PTHR13992:SF39">
    <property type="entry name" value="SMRTER, ISOFORM G"/>
    <property type="match status" value="1"/>
</dbReference>
<feature type="compositionally biased region" description="Polar residues" evidence="1">
    <location>
        <begin position="549"/>
        <end position="565"/>
    </location>
</feature>
<evidence type="ECO:0000259" key="2">
    <source>
        <dbReference type="PROSITE" id="PS51293"/>
    </source>
</evidence>
<feature type="compositionally biased region" description="Basic and acidic residues" evidence="1">
    <location>
        <begin position="126"/>
        <end position="137"/>
    </location>
</feature>
<dbReference type="Gene3D" id="1.10.10.60">
    <property type="entry name" value="Homeodomain-like"/>
    <property type="match status" value="1"/>
</dbReference>
<dbReference type="InterPro" id="IPR051571">
    <property type="entry name" value="N-CoR_corepressor"/>
</dbReference>
<comment type="caution">
    <text evidence="3">The sequence shown here is derived from an EMBL/GenBank/DDBJ whole genome shotgun (WGS) entry which is preliminary data.</text>
</comment>
<protein>
    <submittedName>
        <fullName evidence="3">SNT1</fullName>
    </submittedName>
</protein>
<dbReference type="InterPro" id="IPR001005">
    <property type="entry name" value="SANT/Myb"/>
</dbReference>
<feature type="region of interest" description="Disordered" evidence="1">
    <location>
        <begin position="715"/>
        <end position="868"/>
    </location>
</feature>
<dbReference type="GO" id="GO:0034967">
    <property type="term" value="C:Set3 complex"/>
    <property type="evidence" value="ECO:0007669"/>
    <property type="project" value="TreeGrafter"/>
</dbReference>
<feature type="compositionally biased region" description="Basic and acidic residues" evidence="1">
    <location>
        <begin position="298"/>
        <end position="308"/>
    </location>
</feature>
<feature type="compositionally biased region" description="Low complexity" evidence="1">
    <location>
        <begin position="101"/>
        <end position="123"/>
    </location>
</feature>
<feature type="compositionally biased region" description="Low complexity" evidence="1">
    <location>
        <begin position="33"/>
        <end position="47"/>
    </location>
</feature>
<dbReference type="RefSeq" id="XP_067547439.1">
    <property type="nucleotide sequence ID" value="XM_067692860.1"/>
</dbReference>
<feature type="compositionally biased region" description="Low complexity" evidence="1">
    <location>
        <begin position="55"/>
        <end position="70"/>
    </location>
</feature>
<dbReference type="SUPFAM" id="SSF46689">
    <property type="entry name" value="Homeodomain-like"/>
    <property type="match status" value="1"/>
</dbReference>
<feature type="compositionally biased region" description="Polar residues" evidence="1">
    <location>
        <begin position="1040"/>
        <end position="1052"/>
    </location>
</feature>
<feature type="compositionally biased region" description="Low complexity" evidence="1">
    <location>
        <begin position="857"/>
        <end position="868"/>
    </location>
</feature>
<evidence type="ECO:0000313" key="3">
    <source>
        <dbReference type="EMBL" id="KAG5418323.1"/>
    </source>
</evidence>
<evidence type="ECO:0000256" key="1">
    <source>
        <dbReference type="SAM" id="MobiDB-lite"/>
    </source>
</evidence>
<gene>
    <name evidence="3" type="ORF">I9W82_003851</name>
</gene>
<feature type="domain" description="SANT" evidence="2">
    <location>
        <begin position="655"/>
        <end position="707"/>
    </location>
</feature>
<feature type="compositionally biased region" description="Low complexity" evidence="1">
    <location>
        <begin position="1077"/>
        <end position="1087"/>
    </location>
</feature>
<dbReference type="PANTHER" id="PTHR13992">
    <property type="entry name" value="NUCLEAR RECEPTOR CO-REPRESSOR RELATED NCOR"/>
    <property type="match status" value="1"/>
</dbReference>
<dbReference type="InterPro" id="IPR009057">
    <property type="entry name" value="Homeodomain-like_sf"/>
</dbReference>
<dbReference type="SMART" id="SM00717">
    <property type="entry name" value="SANT"/>
    <property type="match status" value="1"/>
</dbReference>
<feature type="compositionally biased region" description="Low complexity" evidence="1">
    <location>
        <begin position="144"/>
        <end position="180"/>
    </location>
</feature>
<dbReference type="OrthoDB" id="10258692at2759"/>
<feature type="compositionally biased region" description="Basic and acidic residues" evidence="1">
    <location>
        <begin position="527"/>
        <end position="548"/>
    </location>
</feature>
<feature type="region of interest" description="Disordered" evidence="1">
    <location>
        <begin position="260"/>
        <end position="382"/>
    </location>
</feature>
<feature type="compositionally biased region" description="Acidic residues" evidence="1">
    <location>
        <begin position="309"/>
        <end position="322"/>
    </location>
</feature>
<feature type="compositionally biased region" description="Low complexity" evidence="1">
    <location>
        <begin position="260"/>
        <end position="292"/>
    </location>
</feature>
<proteinExistence type="predicted"/>
<reference evidence="3 4" key="1">
    <citation type="submission" date="2020-12" db="EMBL/GenBank/DDBJ databases">
        <title>Effect of drift, selection, and recombination on the evolution of hybrid genomes in Candida yeast pathogens.</title>
        <authorList>
            <person name="Mixao V."/>
            <person name="Ksiezopolska E."/>
            <person name="Saus E."/>
            <person name="Boekhout T."/>
            <person name="Gacser A."/>
            <person name="Gabaldon T."/>
        </authorList>
    </citation>
    <scope>NUCLEOTIDE SEQUENCE [LARGE SCALE GENOMIC DNA]</scope>
    <source>
        <strain evidence="3 4">BP57</strain>
    </source>
</reference>
<feature type="compositionally biased region" description="Low complexity" evidence="1">
    <location>
        <begin position="731"/>
        <end position="746"/>
    </location>
</feature>
<dbReference type="GO" id="GO:0006357">
    <property type="term" value="P:regulation of transcription by RNA polymerase II"/>
    <property type="evidence" value="ECO:0007669"/>
    <property type="project" value="TreeGrafter"/>
</dbReference>
<dbReference type="Pfam" id="PF00249">
    <property type="entry name" value="Myb_DNA-binding"/>
    <property type="match status" value="1"/>
</dbReference>
<sequence>MSSSNSNRGGRFGYQGSKDWINNNKSRRKNFYSSSATAAAAANTNSTDSGPLNAPSSTTPIPTPSNDTTTVPNLSRRDFKSNGPGSSSLTHSKDSQQPTRNGSSYTSNYYSNSAYGSYDNGSYRSDTWRRTSGESRRSAGSQKPTLSGSSSGSLTSTSSPTGSYKNGRYDSYTTDPTTSYGPRWKGGRNFASSTRFSAKDRIRNGKPSLSNSYLPNSNNVPLGASSASNSFDSYSPATNSSSYKYYGSPKAYGSYYSNSYPKDKSSSLSQSRPPYSNPRYYKSRYGSRYGGSTLINPAEKRAKQKELEGEQDSQNDYDNEDDNVSKRHTEDDTQSEMTENEERDIEIKERIARENIDADETQDDTSQQAIKQESIETSAEPELKDDEFLHEIYAKKVRIETPPVVAEVESNVKIEYDESDAVEGTEEVYRYPLLEIPYKYEEMKKEFQQSGAASLKYLLATPIEKFTDYPFFINNYEEFHRRKRAVLTNLLKERNTNIESKTSALSKEYQEMSKKWEERRQKMEQQLRVLHSGDDEMRRELDSSDLRKQNQQQEASVGNTSNSSPHVGGSFDLPTVSSRRSSRRHGDLVTTEAEFQEILLSLGQEQEDPLLKARRVAADIPDMVMGPVERKEVKFMDSNNIVRDKEAWASRVNTDFRNTFSDVEHALFTEAFCLFPKRFGAISRYMGGLRTSAECVLHYYMTKKSVNYKQLLIQRRKASKKSKRVKSAGRPKSTSQQQQPVTQVEEVGAAPTSAVSESIHGAASTNLDGSTGFEMPVMTPVMEAPEIPAETGRKKRATGTKVSEKRKAKAEAELVADGENPVEKKRKKTTKKTVSSDGGVSKPTEKKKRMTKKQAAEEALAAAASANANAVSDVASNVSVVKPESTKVSIGALTSNYPSTNVQSEIYTGAAPIVQQYVYQQQQQQQRQQPVSMPAQYSQPLDEQKSYPKQYEQQLQFQHQQQQQQKMYAHYQAQYQTSYQSEMSSFVPQRSAPVFPSIRNLLSDQQPTSYQPVAYTPVANNEQQQLPLPQQQQQQQQQQAIPTYQSEVSHAQPSIVHSHHHHKSSIMSLLNSDEKPTTPTSAPAAATQHRTKTNLRDLLN</sequence>
<feature type="compositionally biased region" description="Basic residues" evidence="1">
    <location>
        <begin position="715"/>
        <end position="729"/>
    </location>
</feature>